<evidence type="ECO:0000256" key="1">
    <source>
        <dbReference type="ARBA" id="ARBA00006638"/>
    </source>
</evidence>
<name>A0ABM0M0B9_SACKO</name>
<dbReference type="InterPro" id="IPR042525">
    <property type="entry name" value="Rad52_Rad59_Rad22_sf"/>
</dbReference>
<keyword evidence="2" id="KW-0227">DNA damage</keyword>
<evidence type="ECO:0000256" key="4">
    <source>
        <dbReference type="ARBA" id="ARBA00023204"/>
    </source>
</evidence>
<feature type="compositionally biased region" description="Polar residues" evidence="5">
    <location>
        <begin position="280"/>
        <end position="292"/>
    </location>
</feature>
<dbReference type="SUPFAM" id="SSF54768">
    <property type="entry name" value="dsRNA-binding domain-like"/>
    <property type="match status" value="1"/>
</dbReference>
<evidence type="ECO:0000313" key="6">
    <source>
        <dbReference type="Proteomes" id="UP000694865"/>
    </source>
</evidence>
<evidence type="ECO:0000256" key="3">
    <source>
        <dbReference type="ARBA" id="ARBA00023172"/>
    </source>
</evidence>
<reference evidence="7" key="1">
    <citation type="submission" date="2025-08" db="UniProtKB">
        <authorList>
            <consortium name="RefSeq"/>
        </authorList>
    </citation>
    <scope>IDENTIFICATION</scope>
    <source>
        <tissue evidence="7">Testes</tissue>
    </source>
</reference>
<dbReference type="InterPro" id="IPR041247">
    <property type="entry name" value="Rad52_fam"/>
</dbReference>
<evidence type="ECO:0000256" key="5">
    <source>
        <dbReference type="SAM" id="MobiDB-lite"/>
    </source>
</evidence>
<dbReference type="RefSeq" id="XP_006813460.1">
    <property type="nucleotide sequence ID" value="XM_006813397.1"/>
</dbReference>
<feature type="region of interest" description="Disordered" evidence="5">
    <location>
        <begin position="586"/>
        <end position="609"/>
    </location>
</feature>
<feature type="compositionally biased region" description="Polar residues" evidence="5">
    <location>
        <begin position="529"/>
        <end position="550"/>
    </location>
</feature>
<proteinExistence type="inferred from homology"/>
<feature type="region of interest" description="Disordered" evidence="5">
    <location>
        <begin position="356"/>
        <end position="407"/>
    </location>
</feature>
<dbReference type="PANTHER" id="PTHR12132">
    <property type="entry name" value="DNA REPAIR AND RECOMBINATION PROTEIN RAD52, RAD59"/>
    <property type="match status" value="1"/>
</dbReference>
<gene>
    <name evidence="7" type="primary">LOC100372865</name>
</gene>
<dbReference type="InterPro" id="IPR004585">
    <property type="entry name" value="DNA_recomb/repair_Rad52"/>
</dbReference>
<dbReference type="Proteomes" id="UP000694865">
    <property type="component" value="Unplaced"/>
</dbReference>
<dbReference type="NCBIfam" id="TIGR00607">
    <property type="entry name" value="rad52"/>
    <property type="match status" value="1"/>
</dbReference>
<feature type="region of interest" description="Disordered" evidence="5">
    <location>
        <begin position="529"/>
        <end position="554"/>
    </location>
</feature>
<organism evidence="6 7">
    <name type="scientific">Saccoglossus kowalevskii</name>
    <name type="common">Acorn worm</name>
    <dbReference type="NCBI Taxonomy" id="10224"/>
    <lineage>
        <taxon>Eukaryota</taxon>
        <taxon>Metazoa</taxon>
        <taxon>Hemichordata</taxon>
        <taxon>Enteropneusta</taxon>
        <taxon>Harrimaniidae</taxon>
        <taxon>Saccoglossus</taxon>
    </lineage>
</organism>
<dbReference type="Gene3D" id="3.30.390.80">
    <property type="entry name" value="DNA repair protein Rad52/59/22"/>
    <property type="match status" value="1"/>
</dbReference>
<comment type="similarity">
    <text evidence="1">Belongs to the RAD52 family.</text>
</comment>
<dbReference type="Pfam" id="PF04098">
    <property type="entry name" value="Rad52_Rad22"/>
    <property type="match status" value="1"/>
</dbReference>
<dbReference type="GeneID" id="100372865"/>
<evidence type="ECO:0000313" key="7">
    <source>
        <dbReference type="RefSeq" id="XP_006813460.1"/>
    </source>
</evidence>
<sequence>MHCDFVSFVFAEYRSLIMANIRTPCFGQTEFTEDEHRSVQEALRQRLGPEFISQRAGPGGQKLAYIEGWRIIQLANETFGFNGWSHSVTHQNIDFVDQMNSKYYVGVSAIVKVQLKDGVFHEDVGYGVSEGQKSKALSLEKARKEAVTDGLKRALKSFGHGLGNCLGDKDYLKYIGKAPKPPQRSYDLSEMKRNDISEHVEEARYKKPNHVHHNGASVNQPVAMDTEIFDAEKHEHHLRTAIRTPEAIAGPSMSRAGNQNISPSNDQAKKMTPVEKTSGPKINSTNSPLNQNNLEVRSNISAFISPSSIQTAGPSSRIARPVIIKNTPVPGISASSDSAFKAPNCVVQPRADGIKRSLPVPNKCIKQEPKMPASSSSNETNPREINLPPKSSTIKSTSSSTAAPDELLQRKLRQQQKQLEFRENLKKKQQQQQEMKTPARQHPLVADEWATMMNGRLSPLATSTPCDLPPKDAPAAIIVPNHQIIAPPDVAGNQPTEGVLLGEDDPELWDATLTMDDVENVVAMETDNCGSKQIKPSNFGNPSGGKSTSRTPKKLTPNALTFNAQMTNHFPNVKPTYNTRQQSGLLTAKVYGDNKSDSFNSKRRKMDST</sequence>
<dbReference type="InterPro" id="IPR007232">
    <property type="entry name" value="Rad52_Rad59_Rad22"/>
</dbReference>
<keyword evidence="3" id="KW-0233">DNA recombination</keyword>
<feature type="compositionally biased region" description="Low complexity" evidence="5">
    <location>
        <begin position="390"/>
        <end position="401"/>
    </location>
</feature>
<keyword evidence="6" id="KW-1185">Reference proteome</keyword>
<feature type="region of interest" description="Disordered" evidence="5">
    <location>
        <begin position="250"/>
        <end position="292"/>
    </location>
</feature>
<evidence type="ECO:0000256" key="2">
    <source>
        <dbReference type="ARBA" id="ARBA00022763"/>
    </source>
</evidence>
<dbReference type="PANTHER" id="PTHR12132:SF1">
    <property type="entry name" value="DNA REPAIR PROTEIN RAD52 HOMOLOG"/>
    <property type="match status" value="1"/>
</dbReference>
<protein>
    <submittedName>
        <fullName evidence="7">DNA repair and recombination protein rhm52-like</fullName>
    </submittedName>
</protein>
<keyword evidence="4" id="KW-0234">DNA repair</keyword>
<accession>A0ABM0M0B9</accession>
<feature type="compositionally biased region" description="Polar residues" evidence="5">
    <location>
        <begin position="255"/>
        <end position="266"/>
    </location>
</feature>